<dbReference type="GO" id="GO:0005436">
    <property type="term" value="F:sodium:phosphate symporter activity"/>
    <property type="evidence" value="ECO:0007669"/>
    <property type="project" value="InterPro"/>
</dbReference>
<evidence type="ECO:0000259" key="7">
    <source>
        <dbReference type="Pfam" id="PF01895"/>
    </source>
</evidence>
<dbReference type="SUPFAM" id="SSF109755">
    <property type="entry name" value="PhoU-like"/>
    <property type="match status" value="1"/>
</dbReference>
<sequence>MSELADPSNLQIGALVTGLGGGMALFLFGMRQMTESLKTVAGGSMKTLLGKLTANRYTAALAGMIVTAVIQSSSVTTVLIVGFISAGLLSLSQSIGVIVGANVGTTITAQIIAFQVYKYGLLMIAVGFLTDIVAKTNKGKQWGMALMGLGLIFFGMELMSNATGPLRAWPPFIDAMQNMKHPLLAIAIGAVFTAIVQSSSATTGIVIVLASQGMISLESGIGLCFGANIGTCVTAILSAMGRSREAIQAAWVHVIFNAGGVLLWMFFIYQFADLVRAISPVSSGLDDAARVSADTPRQIANAHTLFNVGNAFLFIWFTGPMAKLVNWLVPERPEEIGMKAKFLDEQLLEQPSLALDQTRRELVRLGVIVSNMLGSSMGVALQGKTEDIQRIASLDDDVDLLYGQIITYLAKLSQQNLIDPQPKMIHEFVGIANYLENIGDVMDKEMLVNARKRISLGFGISPSTVAVLNPIEQEVIQAQGKTMTALETGDRQSALDAIESKERVNQLSDVAAEHLAKRLVADEPNRLATYKLETDLIENLKRINTLTRRIARLVLIEEGSSNVGETLTEIADANSKPDEPSESVE</sequence>
<keyword evidence="9" id="KW-1185">Reference proteome</keyword>
<dbReference type="OrthoDB" id="9763003at2"/>
<dbReference type="Gene3D" id="1.20.58.220">
    <property type="entry name" value="Phosphate transport system protein phou homolog 2, domain 2"/>
    <property type="match status" value="1"/>
</dbReference>
<dbReference type="PANTHER" id="PTHR10010">
    <property type="entry name" value="SOLUTE CARRIER FAMILY 34 SODIUM PHOSPHATE , MEMBER 2-RELATED"/>
    <property type="match status" value="1"/>
</dbReference>
<dbReference type="PANTHER" id="PTHR10010:SF46">
    <property type="entry name" value="SODIUM-DEPENDENT PHOSPHATE TRANSPORT PROTEIN 2B"/>
    <property type="match status" value="1"/>
</dbReference>
<evidence type="ECO:0000256" key="2">
    <source>
        <dbReference type="ARBA" id="ARBA00022475"/>
    </source>
</evidence>
<name>A0A5B9P8M1_9BACT</name>
<dbReference type="NCBIfam" id="TIGR00704">
    <property type="entry name" value="NaPi_cotrn_rel"/>
    <property type="match status" value="1"/>
</dbReference>
<dbReference type="KEGG" id="mff:MFFC18_25210"/>
<keyword evidence="4 6" id="KW-1133">Transmembrane helix</keyword>
<feature type="transmembrane region" description="Helical" evidence="6">
    <location>
        <begin position="183"/>
        <end position="208"/>
    </location>
</feature>
<dbReference type="InterPro" id="IPR026022">
    <property type="entry name" value="PhoU_dom"/>
</dbReference>
<comment type="subcellular location">
    <subcellularLocation>
        <location evidence="1">Cell membrane</location>
        <topology evidence="1">Multi-pass membrane protein</topology>
    </subcellularLocation>
</comment>
<feature type="transmembrane region" description="Helical" evidence="6">
    <location>
        <begin position="12"/>
        <end position="30"/>
    </location>
</feature>
<dbReference type="GO" id="GO:0005886">
    <property type="term" value="C:plasma membrane"/>
    <property type="evidence" value="ECO:0007669"/>
    <property type="project" value="UniProtKB-SubCell"/>
</dbReference>
<evidence type="ECO:0000256" key="1">
    <source>
        <dbReference type="ARBA" id="ARBA00004651"/>
    </source>
</evidence>
<keyword evidence="5 6" id="KW-0472">Membrane</keyword>
<feature type="transmembrane region" description="Helical" evidence="6">
    <location>
        <begin position="220"/>
        <end position="239"/>
    </location>
</feature>
<feature type="transmembrane region" description="Helical" evidence="6">
    <location>
        <begin position="251"/>
        <end position="272"/>
    </location>
</feature>
<proteinExistence type="predicted"/>
<keyword evidence="3 6" id="KW-0812">Transmembrane</keyword>
<evidence type="ECO:0000256" key="3">
    <source>
        <dbReference type="ARBA" id="ARBA00022692"/>
    </source>
</evidence>
<dbReference type="AlphaFoldDB" id="A0A5B9P8M1"/>
<gene>
    <name evidence="8" type="ORF">MFFC18_25210</name>
</gene>
<feature type="domain" description="PhoU" evidence="7">
    <location>
        <begin position="363"/>
        <end position="440"/>
    </location>
</feature>
<evidence type="ECO:0000313" key="8">
    <source>
        <dbReference type="EMBL" id="QEG22638.1"/>
    </source>
</evidence>
<evidence type="ECO:0000256" key="4">
    <source>
        <dbReference type="ARBA" id="ARBA00022989"/>
    </source>
</evidence>
<dbReference type="RefSeq" id="WP_075084577.1">
    <property type="nucleotide sequence ID" value="NZ_CP042912.1"/>
</dbReference>
<dbReference type="Proteomes" id="UP000322214">
    <property type="component" value="Chromosome"/>
</dbReference>
<dbReference type="STRING" id="980251.GCA_001642875_02151"/>
<dbReference type="Pfam" id="PF02690">
    <property type="entry name" value="Na_Pi_cotrans"/>
    <property type="match status" value="2"/>
</dbReference>
<keyword evidence="2" id="KW-1003">Cell membrane</keyword>
<reference evidence="8 9" key="1">
    <citation type="submission" date="2019-08" db="EMBL/GenBank/DDBJ databases">
        <title>Deep-cultivation of Planctomycetes and their phenomic and genomic characterization uncovers novel biology.</title>
        <authorList>
            <person name="Wiegand S."/>
            <person name="Jogler M."/>
            <person name="Boedeker C."/>
            <person name="Pinto D."/>
            <person name="Vollmers J."/>
            <person name="Rivas-Marin E."/>
            <person name="Kohn T."/>
            <person name="Peeters S.H."/>
            <person name="Heuer A."/>
            <person name="Rast P."/>
            <person name="Oberbeckmann S."/>
            <person name="Bunk B."/>
            <person name="Jeske O."/>
            <person name="Meyerdierks A."/>
            <person name="Storesund J.E."/>
            <person name="Kallscheuer N."/>
            <person name="Luecker S."/>
            <person name="Lage O.M."/>
            <person name="Pohl T."/>
            <person name="Merkel B.J."/>
            <person name="Hornburger P."/>
            <person name="Mueller R.-W."/>
            <person name="Bruemmer F."/>
            <person name="Labrenz M."/>
            <person name="Spormann A.M."/>
            <person name="Op den Camp H."/>
            <person name="Overmann J."/>
            <person name="Amann R."/>
            <person name="Jetten M.S.M."/>
            <person name="Mascher T."/>
            <person name="Medema M.H."/>
            <person name="Devos D.P."/>
            <person name="Kaster A.-K."/>
            <person name="Ovreas L."/>
            <person name="Rohde M."/>
            <person name="Galperin M.Y."/>
            <person name="Jogler C."/>
        </authorList>
    </citation>
    <scope>NUCLEOTIDE SEQUENCE [LARGE SCALE GENOMIC DNA]</scope>
    <source>
        <strain evidence="8 9">FC18</strain>
    </source>
</reference>
<dbReference type="InterPro" id="IPR003841">
    <property type="entry name" value="Na/Pi_transpt"/>
</dbReference>
<dbReference type="InterPro" id="IPR004633">
    <property type="entry name" value="NaPi_cotrn-rel/YqeW-like"/>
</dbReference>
<evidence type="ECO:0000313" key="9">
    <source>
        <dbReference type="Proteomes" id="UP000322214"/>
    </source>
</evidence>
<organism evidence="8 9">
    <name type="scientific">Mariniblastus fucicola</name>
    <dbReference type="NCBI Taxonomy" id="980251"/>
    <lineage>
        <taxon>Bacteria</taxon>
        <taxon>Pseudomonadati</taxon>
        <taxon>Planctomycetota</taxon>
        <taxon>Planctomycetia</taxon>
        <taxon>Pirellulales</taxon>
        <taxon>Pirellulaceae</taxon>
        <taxon>Mariniblastus</taxon>
    </lineage>
</organism>
<accession>A0A5B9P8M1</accession>
<feature type="transmembrane region" description="Helical" evidence="6">
    <location>
        <begin position="142"/>
        <end position="162"/>
    </location>
</feature>
<protein>
    <submittedName>
        <fullName evidence="8">Na+/Pi-cotransporter</fullName>
    </submittedName>
</protein>
<evidence type="ECO:0000256" key="5">
    <source>
        <dbReference type="ARBA" id="ARBA00023136"/>
    </source>
</evidence>
<dbReference type="InterPro" id="IPR038078">
    <property type="entry name" value="PhoU-like_sf"/>
</dbReference>
<dbReference type="EMBL" id="CP042912">
    <property type="protein sequence ID" value="QEG22638.1"/>
    <property type="molecule type" value="Genomic_DNA"/>
</dbReference>
<evidence type="ECO:0000256" key="6">
    <source>
        <dbReference type="SAM" id="Phobius"/>
    </source>
</evidence>
<dbReference type="GO" id="GO:0044341">
    <property type="term" value="P:sodium-dependent phosphate transport"/>
    <property type="evidence" value="ECO:0007669"/>
    <property type="project" value="InterPro"/>
</dbReference>
<dbReference type="NCBIfam" id="NF037997">
    <property type="entry name" value="Na_Pi_symport"/>
    <property type="match status" value="1"/>
</dbReference>
<dbReference type="Pfam" id="PF01895">
    <property type="entry name" value="PhoU"/>
    <property type="match status" value="1"/>
</dbReference>
<feature type="transmembrane region" description="Helical" evidence="6">
    <location>
        <begin position="111"/>
        <end position="130"/>
    </location>
</feature>